<dbReference type="GO" id="GO:0005829">
    <property type="term" value="C:cytosol"/>
    <property type="evidence" value="ECO:0007669"/>
    <property type="project" value="TreeGrafter"/>
</dbReference>
<evidence type="ECO:0000313" key="3">
    <source>
        <dbReference type="Proteomes" id="UP000824120"/>
    </source>
</evidence>
<feature type="domain" description="Glycolipid transfer protein" evidence="1">
    <location>
        <begin position="87"/>
        <end position="187"/>
    </location>
</feature>
<dbReference type="GO" id="GO:1902388">
    <property type="term" value="F:ceramide 1-phosphate transfer activity"/>
    <property type="evidence" value="ECO:0007669"/>
    <property type="project" value="TreeGrafter"/>
</dbReference>
<evidence type="ECO:0000259" key="1">
    <source>
        <dbReference type="Pfam" id="PF08718"/>
    </source>
</evidence>
<organism evidence="2 3">
    <name type="scientific">Solanum commersonii</name>
    <name type="common">Commerson's wild potato</name>
    <name type="synonym">Commerson's nightshade</name>
    <dbReference type="NCBI Taxonomy" id="4109"/>
    <lineage>
        <taxon>Eukaryota</taxon>
        <taxon>Viridiplantae</taxon>
        <taxon>Streptophyta</taxon>
        <taxon>Embryophyta</taxon>
        <taxon>Tracheophyta</taxon>
        <taxon>Spermatophyta</taxon>
        <taxon>Magnoliopsida</taxon>
        <taxon>eudicotyledons</taxon>
        <taxon>Gunneridae</taxon>
        <taxon>Pentapetalae</taxon>
        <taxon>asterids</taxon>
        <taxon>lamiids</taxon>
        <taxon>Solanales</taxon>
        <taxon>Solanaceae</taxon>
        <taxon>Solanoideae</taxon>
        <taxon>Solaneae</taxon>
        <taxon>Solanum</taxon>
    </lineage>
</organism>
<keyword evidence="3" id="KW-1185">Reference proteome</keyword>
<dbReference type="EMBL" id="JACXVP010000008">
    <property type="protein sequence ID" value="KAG5591758.1"/>
    <property type="molecule type" value="Genomic_DNA"/>
</dbReference>
<dbReference type="Pfam" id="PF08718">
    <property type="entry name" value="GLTP"/>
    <property type="match status" value="1"/>
</dbReference>
<comment type="caution">
    <text evidence="2">The sequence shown here is derived from an EMBL/GenBank/DDBJ whole genome shotgun (WGS) entry which is preliminary data.</text>
</comment>
<dbReference type="PANTHER" id="PTHR10219">
    <property type="entry name" value="GLYCOLIPID TRANSFER PROTEIN-RELATED"/>
    <property type="match status" value="1"/>
</dbReference>
<accession>A0A9J5XY19</accession>
<dbReference type="GO" id="GO:1902387">
    <property type="term" value="F:ceramide 1-phosphate binding"/>
    <property type="evidence" value="ECO:0007669"/>
    <property type="project" value="TreeGrafter"/>
</dbReference>
<dbReference type="OrthoDB" id="1579307at2759"/>
<dbReference type="GO" id="GO:0016020">
    <property type="term" value="C:membrane"/>
    <property type="evidence" value="ECO:0007669"/>
    <property type="project" value="TreeGrafter"/>
</dbReference>
<dbReference type="AlphaFoldDB" id="A0A9J5XY19"/>
<protein>
    <recommendedName>
        <fullName evidence="1">Glycolipid transfer protein domain-containing protein</fullName>
    </recommendedName>
</protein>
<name>A0A9J5XY19_SOLCO</name>
<dbReference type="Gene3D" id="1.10.3520.10">
    <property type="entry name" value="Glycolipid transfer protein"/>
    <property type="match status" value="1"/>
</dbReference>
<gene>
    <name evidence="2" type="ORF">H5410_042272</name>
</gene>
<dbReference type="PANTHER" id="PTHR10219:SF43">
    <property type="entry name" value="GLYCOLIPID TRANSFER PROTEIN DOMAIN-CONTAINING PROTEIN"/>
    <property type="match status" value="1"/>
</dbReference>
<proteinExistence type="predicted"/>
<sequence>MAQGKFFNSSCSLTSVPLLIFYSSQLPYATSRNSEELVNDFVNFIFDPLLRLHNPPMAGQGSPMRGIVEVMEEVESAIQSENPTANDMEEAYQNYNTVEVMLDYEITNGLSRENSSHTRFLLRMKRAADLLRVFFQEILAREGDSLVPPFKKAYNQVFGALHGETIKMVVNFAMEFMMDKSDLFTLIDDDDG</sequence>
<dbReference type="InterPro" id="IPR014830">
    <property type="entry name" value="Glycolipid_transfer_prot_dom"/>
</dbReference>
<reference evidence="2 3" key="1">
    <citation type="submission" date="2020-09" db="EMBL/GenBank/DDBJ databases">
        <title>De no assembly of potato wild relative species, Solanum commersonii.</title>
        <authorList>
            <person name="Cho K."/>
        </authorList>
    </citation>
    <scope>NUCLEOTIDE SEQUENCE [LARGE SCALE GENOMIC DNA]</scope>
    <source>
        <strain evidence="2">LZ3.2</strain>
        <tissue evidence="2">Leaf</tissue>
    </source>
</reference>
<dbReference type="SUPFAM" id="SSF110004">
    <property type="entry name" value="Glycolipid transfer protein, GLTP"/>
    <property type="match status" value="1"/>
</dbReference>
<dbReference type="InterPro" id="IPR036497">
    <property type="entry name" value="GLTP_sf"/>
</dbReference>
<dbReference type="Proteomes" id="UP000824120">
    <property type="component" value="Chromosome 8"/>
</dbReference>
<evidence type="ECO:0000313" key="2">
    <source>
        <dbReference type="EMBL" id="KAG5591758.1"/>
    </source>
</evidence>